<dbReference type="EMBL" id="CP063212">
    <property type="protein sequence ID" value="QOR48546.1"/>
    <property type="molecule type" value="Genomic_DNA"/>
</dbReference>
<evidence type="ECO:0000256" key="1">
    <source>
        <dbReference type="SAM" id="MobiDB-lite"/>
    </source>
</evidence>
<accession>A0A7M1R387</accession>
<gene>
    <name evidence="3" type="ORF">INS90_04625</name>
</gene>
<name>A0A7M1R387_9ACTO</name>
<dbReference type="RefSeq" id="WP_197555122.1">
    <property type="nucleotide sequence ID" value="NZ_CP063212.1"/>
</dbReference>
<feature type="region of interest" description="Disordered" evidence="1">
    <location>
        <begin position="59"/>
        <end position="87"/>
    </location>
</feature>
<feature type="transmembrane region" description="Helical" evidence="2">
    <location>
        <begin position="33"/>
        <end position="51"/>
    </location>
</feature>
<keyword evidence="2" id="KW-0812">Transmembrane</keyword>
<dbReference type="AlphaFoldDB" id="A0A7M1R387"/>
<dbReference type="Proteomes" id="UP000594961">
    <property type="component" value="Chromosome"/>
</dbReference>
<sequence>MRATTSTFGVLALVLAATGIARASGIHIDVRIFVVIALLAASAILALSALVPRRESAEDLAADRGETPVEGGVMSGDVGESAIVQGQ</sequence>
<evidence type="ECO:0000313" key="3">
    <source>
        <dbReference type="EMBL" id="QOR48546.1"/>
    </source>
</evidence>
<organism evidence="3 4">
    <name type="scientific">Trueperella pecoris</name>
    <dbReference type="NCBI Taxonomy" id="2733571"/>
    <lineage>
        <taxon>Bacteria</taxon>
        <taxon>Bacillati</taxon>
        <taxon>Actinomycetota</taxon>
        <taxon>Actinomycetes</taxon>
        <taxon>Actinomycetales</taxon>
        <taxon>Actinomycetaceae</taxon>
        <taxon>Trueperella</taxon>
    </lineage>
</organism>
<evidence type="ECO:0000256" key="2">
    <source>
        <dbReference type="SAM" id="Phobius"/>
    </source>
</evidence>
<protein>
    <submittedName>
        <fullName evidence="3">Uncharacterized protein</fullName>
    </submittedName>
</protein>
<reference evidence="3 4" key="1">
    <citation type="submission" date="2020-10" db="EMBL/GenBank/DDBJ databases">
        <title>Trueperella pecoris sp. nov. isolated from bovine and porcine specimens.</title>
        <authorList>
            <person name="Schoenecker L."/>
            <person name="Schnydrig P."/>
            <person name="Brodard I."/>
            <person name="Thomann A."/>
            <person name="Hemphill A."/>
            <person name="Rodriguez-Campos S."/>
            <person name="Perreten V."/>
            <person name="Jores J."/>
            <person name="Kittl S."/>
        </authorList>
    </citation>
    <scope>NUCLEOTIDE SEQUENCE [LARGE SCALE GENOMIC DNA]</scope>
    <source>
        <strain evidence="3 4">19OD0592</strain>
    </source>
</reference>
<keyword evidence="2" id="KW-1133">Transmembrane helix</keyword>
<proteinExistence type="predicted"/>
<evidence type="ECO:0000313" key="4">
    <source>
        <dbReference type="Proteomes" id="UP000594961"/>
    </source>
</evidence>
<keyword evidence="2" id="KW-0472">Membrane</keyword>